<dbReference type="PRINTS" id="PR00716">
    <property type="entry name" value="MPIPHPHTASE"/>
</dbReference>
<dbReference type="InterPro" id="IPR036873">
    <property type="entry name" value="Rhodanese-like_dom_sf"/>
</dbReference>
<organism evidence="8">
    <name type="scientific">Rodentolepis nana</name>
    <name type="common">Dwarf tapeworm</name>
    <name type="synonym">Hymenolepis nana</name>
    <dbReference type="NCBI Taxonomy" id="102285"/>
    <lineage>
        <taxon>Eukaryota</taxon>
        <taxon>Metazoa</taxon>
        <taxon>Spiralia</taxon>
        <taxon>Lophotrochozoa</taxon>
        <taxon>Platyhelminthes</taxon>
        <taxon>Cestoda</taxon>
        <taxon>Eucestoda</taxon>
        <taxon>Cyclophyllidea</taxon>
        <taxon>Hymenolepididae</taxon>
        <taxon>Rodentolepis</taxon>
    </lineage>
</organism>
<dbReference type="GO" id="GO:0005737">
    <property type="term" value="C:cytoplasm"/>
    <property type="evidence" value="ECO:0007669"/>
    <property type="project" value="TreeGrafter"/>
</dbReference>
<keyword evidence="5" id="KW-0904">Protein phosphatase</keyword>
<proteinExistence type="inferred from homology"/>
<evidence type="ECO:0000259" key="7">
    <source>
        <dbReference type="PROSITE" id="PS50206"/>
    </source>
</evidence>
<sequence>LIEGQLSPVLPTIKASTGGCDYVSVHTVAQLSRGEYKRKNISYTIIDCRYPYEYEAGHIKDAINCHSCSDLAKEIFMNTPAVSFDKDQVFLNLGPHIEEMLQGQNEDVEMPSVPNFKISGLSKDPELDKILKELAKAEMSADDEEVPVESVPETNPGAQPSHVFIFYCEFSSQRSPELLRFLRSVDRIVNFPHYPFLFYPQLYLMMGGYEAFYKNYPELCEPRSYLRMFEHQNRDEILYYVKLSKEIADTCNASFKASQLTRLGIPPFVKRKENENKPILRQVKSMLRKFLH</sequence>
<evidence type="ECO:0000256" key="6">
    <source>
        <dbReference type="ARBA" id="ARBA00023306"/>
    </source>
</evidence>
<dbReference type="PROSITE" id="PS50206">
    <property type="entry name" value="RHODANESE_3"/>
    <property type="match status" value="1"/>
</dbReference>
<dbReference type="GO" id="GO:0005634">
    <property type="term" value="C:nucleus"/>
    <property type="evidence" value="ECO:0007669"/>
    <property type="project" value="TreeGrafter"/>
</dbReference>
<dbReference type="Pfam" id="PF00581">
    <property type="entry name" value="Rhodanese"/>
    <property type="match status" value="1"/>
</dbReference>
<dbReference type="SMART" id="SM00450">
    <property type="entry name" value="RHOD"/>
    <property type="match status" value="1"/>
</dbReference>
<dbReference type="PANTHER" id="PTHR10828:SF17">
    <property type="entry name" value="PROTEIN-TYROSINE-PHOSPHATASE"/>
    <property type="match status" value="1"/>
</dbReference>
<evidence type="ECO:0000256" key="2">
    <source>
        <dbReference type="ARBA" id="ARBA00013064"/>
    </source>
</evidence>
<dbReference type="GO" id="GO:0010971">
    <property type="term" value="P:positive regulation of G2/M transition of mitotic cell cycle"/>
    <property type="evidence" value="ECO:0007669"/>
    <property type="project" value="TreeGrafter"/>
</dbReference>
<evidence type="ECO:0000256" key="5">
    <source>
        <dbReference type="ARBA" id="ARBA00022912"/>
    </source>
</evidence>
<dbReference type="EC" id="3.1.3.48" evidence="2"/>
<keyword evidence="6" id="KW-0131">Cell cycle</keyword>
<keyword evidence="4" id="KW-0378">Hydrolase</keyword>
<dbReference type="InterPro" id="IPR000751">
    <property type="entry name" value="MPI_Phosphatase"/>
</dbReference>
<dbReference type="InterPro" id="IPR001763">
    <property type="entry name" value="Rhodanese-like_dom"/>
</dbReference>
<name>A0A0R3TKI7_RODNA</name>
<evidence type="ECO:0000256" key="3">
    <source>
        <dbReference type="ARBA" id="ARBA00022618"/>
    </source>
</evidence>
<dbReference type="STRING" id="102285.A0A0R3TKI7"/>
<keyword evidence="3" id="KW-0132">Cell division</keyword>
<dbReference type="PANTHER" id="PTHR10828">
    <property type="entry name" value="M-PHASE INDUCER PHOSPHATASE DUAL SPECIFICITY PHOSPHATASE CDC25"/>
    <property type="match status" value="1"/>
</dbReference>
<comment type="similarity">
    <text evidence="1">Belongs to the MPI phosphatase family.</text>
</comment>
<dbReference type="GO" id="GO:0000086">
    <property type="term" value="P:G2/M transition of mitotic cell cycle"/>
    <property type="evidence" value="ECO:0007669"/>
    <property type="project" value="TreeGrafter"/>
</dbReference>
<dbReference type="SUPFAM" id="SSF52821">
    <property type="entry name" value="Rhodanese/Cell cycle control phosphatase"/>
    <property type="match status" value="1"/>
</dbReference>
<evidence type="ECO:0000256" key="4">
    <source>
        <dbReference type="ARBA" id="ARBA00022801"/>
    </source>
</evidence>
<dbReference type="GO" id="GO:0110032">
    <property type="term" value="P:positive regulation of G2/MI transition of meiotic cell cycle"/>
    <property type="evidence" value="ECO:0007669"/>
    <property type="project" value="TreeGrafter"/>
</dbReference>
<dbReference type="AlphaFoldDB" id="A0A0R3TKI7"/>
<dbReference type="Gene3D" id="3.40.250.10">
    <property type="entry name" value="Rhodanese-like domain"/>
    <property type="match status" value="1"/>
</dbReference>
<reference evidence="8" key="1">
    <citation type="submission" date="2017-02" db="UniProtKB">
        <authorList>
            <consortium name="WormBaseParasite"/>
        </authorList>
    </citation>
    <scope>IDENTIFICATION</scope>
</reference>
<accession>A0A0R3TKI7</accession>
<protein>
    <recommendedName>
        <fullName evidence="2">protein-tyrosine-phosphatase</fullName>
        <ecNumber evidence="2">3.1.3.48</ecNumber>
    </recommendedName>
</protein>
<evidence type="ECO:0000313" key="8">
    <source>
        <dbReference type="WBParaSite" id="HNAJ_0000769301-mRNA-1"/>
    </source>
</evidence>
<dbReference type="GO" id="GO:0004725">
    <property type="term" value="F:protein tyrosine phosphatase activity"/>
    <property type="evidence" value="ECO:0007669"/>
    <property type="project" value="UniProtKB-EC"/>
</dbReference>
<dbReference type="GO" id="GO:0051301">
    <property type="term" value="P:cell division"/>
    <property type="evidence" value="ECO:0007669"/>
    <property type="project" value="UniProtKB-KW"/>
</dbReference>
<feature type="domain" description="Rhodanese" evidence="7">
    <location>
        <begin position="39"/>
        <end position="221"/>
    </location>
</feature>
<evidence type="ECO:0000256" key="1">
    <source>
        <dbReference type="ARBA" id="ARBA00011065"/>
    </source>
</evidence>
<dbReference type="WBParaSite" id="HNAJ_0000769301-mRNA-1">
    <property type="protein sequence ID" value="HNAJ_0000769301-mRNA-1"/>
    <property type="gene ID" value="HNAJ_0000769301"/>
</dbReference>